<dbReference type="PANTHER" id="PTHR38011">
    <property type="entry name" value="DIHYDROFOLATE REDUCTASE FAMILY PROTEIN (AFU_ORTHOLOGUE AFUA_8G06820)"/>
    <property type="match status" value="1"/>
</dbReference>
<protein>
    <submittedName>
        <fullName evidence="2">Dihydrofolate reductase</fullName>
    </submittedName>
</protein>
<organism evidence="2 3">
    <name type="scientific">Nocardia caishijiensis</name>
    <dbReference type="NCBI Taxonomy" id="184756"/>
    <lineage>
        <taxon>Bacteria</taxon>
        <taxon>Bacillati</taxon>
        <taxon>Actinomycetota</taxon>
        <taxon>Actinomycetes</taxon>
        <taxon>Mycobacteriales</taxon>
        <taxon>Nocardiaceae</taxon>
        <taxon>Nocardia</taxon>
    </lineage>
</organism>
<dbReference type="Gene3D" id="3.40.430.10">
    <property type="entry name" value="Dihydrofolate Reductase, subunit A"/>
    <property type="match status" value="1"/>
</dbReference>
<evidence type="ECO:0000313" key="2">
    <source>
        <dbReference type="EMBL" id="KAF0849498.1"/>
    </source>
</evidence>
<dbReference type="EMBL" id="VMSD01000001">
    <property type="protein sequence ID" value="KAF0849498.1"/>
    <property type="molecule type" value="Genomic_DNA"/>
</dbReference>
<proteinExistence type="predicted"/>
<keyword evidence="3" id="KW-1185">Reference proteome</keyword>
<dbReference type="PANTHER" id="PTHR38011:SF11">
    <property type="entry name" value="2,5-DIAMINO-6-RIBOSYLAMINO-4(3H)-PYRIMIDINONE 5'-PHOSPHATE REDUCTASE"/>
    <property type="match status" value="1"/>
</dbReference>
<dbReference type="SUPFAM" id="SSF53597">
    <property type="entry name" value="Dihydrofolate reductase-like"/>
    <property type="match status" value="1"/>
</dbReference>
<dbReference type="InterPro" id="IPR002734">
    <property type="entry name" value="RibDG_C"/>
</dbReference>
<reference evidence="2 3" key="1">
    <citation type="submission" date="2019-07" db="EMBL/GenBank/DDBJ databases">
        <title>Genomic Encyclopedia of Type Strains, Phase IV (KMG-IV): sequencing the most valuable type-strain genomes for metagenomic binning, comparative biology and taxonomic classification.</title>
        <authorList>
            <person name="Goeker M."/>
        </authorList>
    </citation>
    <scope>NUCLEOTIDE SEQUENCE [LARGE SCALE GENOMIC DNA]</scope>
    <source>
        <strain evidence="2 3">DSM 44831</strain>
    </source>
</reference>
<gene>
    <name evidence="2" type="ORF">FNL39_101937</name>
</gene>
<comment type="caution">
    <text evidence="2">The sequence shown here is derived from an EMBL/GenBank/DDBJ whole genome shotgun (WGS) entry which is preliminary data.</text>
</comment>
<dbReference type="InterPro" id="IPR024072">
    <property type="entry name" value="DHFR-like_dom_sf"/>
</dbReference>
<feature type="domain" description="Bacterial bifunctional deaminase-reductase C-terminal" evidence="1">
    <location>
        <begin position="3"/>
        <end position="187"/>
    </location>
</feature>
<dbReference type="RefSeq" id="WP_067978151.1">
    <property type="nucleotide sequence ID" value="NZ_VMSD01000001.1"/>
</dbReference>
<evidence type="ECO:0000313" key="3">
    <source>
        <dbReference type="Proteomes" id="UP000798951"/>
    </source>
</evidence>
<accession>A0ABQ6YV48</accession>
<dbReference type="Pfam" id="PF01872">
    <property type="entry name" value="RibD_C"/>
    <property type="match status" value="1"/>
</dbReference>
<dbReference type="Proteomes" id="UP000798951">
    <property type="component" value="Unassembled WGS sequence"/>
</dbReference>
<sequence length="194" mass="21257">MRTLTFGMNVTVDGYIAAPGDDIGWSGGDGPDSSSGDELFQWWSDRVASTELSLYGRKLWEAMSSHWPTADEQPGVTPAEAQFARRWRDMPKVVFSSTIDAVDWNTRLVDGDAVTEIDRLKSEDGGPMDIGGATLAAAAMRAGLIDEYLLVTHPVIVGGGTPFFTALDNWVNLKLVETRTFPGGLVLTRYEKRR</sequence>
<name>A0ABQ6YV48_9NOCA</name>
<evidence type="ECO:0000259" key="1">
    <source>
        <dbReference type="Pfam" id="PF01872"/>
    </source>
</evidence>
<dbReference type="InterPro" id="IPR050765">
    <property type="entry name" value="Riboflavin_Biosynth_HTPR"/>
</dbReference>